<dbReference type="SUPFAM" id="SSF52540">
    <property type="entry name" value="P-loop containing nucleoside triphosphate hydrolases"/>
    <property type="match status" value="1"/>
</dbReference>
<dbReference type="GO" id="GO:0005524">
    <property type="term" value="F:ATP binding"/>
    <property type="evidence" value="ECO:0007669"/>
    <property type="project" value="UniProtKB-UniRule"/>
</dbReference>
<dbReference type="STRING" id="292563.Cyast_0962"/>
<dbReference type="HOGENOM" id="CLU_001715_1_2_3"/>
<proteinExistence type="inferred from homology"/>
<evidence type="ECO:0000256" key="3">
    <source>
        <dbReference type="ARBA" id="ARBA00005790"/>
    </source>
</evidence>
<dbReference type="GO" id="GO:0004385">
    <property type="term" value="F:GMP kinase activity"/>
    <property type="evidence" value="ECO:0007669"/>
    <property type="project" value="UniProtKB-UniRule"/>
</dbReference>
<organism evidence="15 16">
    <name type="scientific">Cyanobacterium stanieri (strain ATCC 29140 / PCC 7202)</name>
    <dbReference type="NCBI Taxonomy" id="292563"/>
    <lineage>
        <taxon>Bacteria</taxon>
        <taxon>Bacillati</taxon>
        <taxon>Cyanobacteriota</taxon>
        <taxon>Cyanophyceae</taxon>
        <taxon>Oscillatoriophycideae</taxon>
        <taxon>Chroococcales</taxon>
        <taxon>Geminocystaceae</taxon>
        <taxon>Cyanobacterium</taxon>
    </lineage>
</organism>
<dbReference type="eggNOG" id="COG0194">
    <property type="taxonomic scope" value="Bacteria"/>
</dbReference>
<evidence type="ECO:0000256" key="8">
    <source>
        <dbReference type="ARBA" id="ARBA00022741"/>
    </source>
</evidence>
<evidence type="ECO:0000256" key="10">
    <source>
        <dbReference type="ARBA" id="ARBA00022840"/>
    </source>
</evidence>
<comment type="catalytic activity">
    <reaction evidence="12 13">
        <text>GMP + ATP = GDP + ADP</text>
        <dbReference type="Rhea" id="RHEA:20780"/>
        <dbReference type="ChEBI" id="CHEBI:30616"/>
        <dbReference type="ChEBI" id="CHEBI:58115"/>
        <dbReference type="ChEBI" id="CHEBI:58189"/>
        <dbReference type="ChEBI" id="CHEBI:456216"/>
        <dbReference type="EC" id="2.7.4.8"/>
    </reaction>
</comment>
<dbReference type="InterPro" id="IPR008145">
    <property type="entry name" value="GK/Ca_channel_bsu"/>
</dbReference>
<dbReference type="Proteomes" id="UP000010483">
    <property type="component" value="Chromosome"/>
</dbReference>
<keyword evidence="6 13" id="KW-0963">Cytoplasm</keyword>
<reference evidence="16" key="1">
    <citation type="journal article" date="2013" name="Proc. Natl. Acad. Sci. U.S.A.">
        <title>Improving the coverage of the cyanobacterial phylum using diversity-driven genome sequencing.</title>
        <authorList>
            <person name="Shih P.M."/>
            <person name="Wu D."/>
            <person name="Latifi A."/>
            <person name="Axen S.D."/>
            <person name="Fewer D.P."/>
            <person name="Talla E."/>
            <person name="Calteau A."/>
            <person name="Cai F."/>
            <person name="Tandeau de Marsac N."/>
            <person name="Rippka R."/>
            <person name="Herdman M."/>
            <person name="Sivonen K."/>
            <person name="Coursin T."/>
            <person name="Laurent T."/>
            <person name="Goodwin L."/>
            <person name="Nolan M."/>
            <person name="Davenport K.W."/>
            <person name="Han C.S."/>
            <person name="Rubin E.M."/>
            <person name="Eisen J.A."/>
            <person name="Woyke T."/>
            <person name="Gugger M."/>
            <person name="Kerfeld C.A."/>
        </authorList>
    </citation>
    <scope>NUCLEOTIDE SEQUENCE [LARGE SCALE GENOMIC DNA]</scope>
    <source>
        <strain evidence="16">ATCC 29140 / PCC 7202</strain>
    </source>
</reference>
<keyword evidence="10 13" id="KW-0067">ATP-binding</keyword>
<keyword evidence="8 13" id="KW-0547">Nucleotide-binding</keyword>
<keyword evidence="16" id="KW-1185">Reference proteome</keyword>
<feature type="binding site" evidence="13">
    <location>
        <begin position="13"/>
        <end position="20"/>
    </location>
    <ligand>
        <name>ATP</name>
        <dbReference type="ChEBI" id="CHEBI:30616"/>
    </ligand>
</feature>
<evidence type="ECO:0000256" key="2">
    <source>
        <dbReference type="ARBA" id="ARBA00004496"/>
    </source>
</evidence>
<dbReference type="Gene3D" id="3.40.50.300">
    <property type="entry name" value="P-loop containing nucleotide triphosphate hydrolases"/>
    <property type="match status" value="1"/>
</dbReference>
<comment type="subcellular location">
    <subcellularLocation>
        <location evidence="2 13">Cytoplasm</location>
    </subcellularLocation>
</comment>
<dbReference type="NCBIfam" id="TIGR03263">
    <property type="entry name" value="guanyl_kin"/>
    <property type="match status" value="1"/>
</dbReference>
<feature type="domain" description="Guanylate kinase-like" evidence="14">
    <location>
        <begin position="6"/>
        <end position="184"/>
    </location>
</feature>
<evidence type="ECO:0000313" key="15">
    <source>
        <dbReference type="EMBL" id="AFZ46934.1"/>
    </source>
</evidence>
<evidence type="ECO:0000256" key="5">
    <source>
        <dbReference type="ARBA" id="ARBA00016296"/>
    </source>
</evidence>
<protein>
    <recommendedName>
        <fullName evidence="5 13">Guanylate kinase</fullName>
        <ecNumber evidence="4 13">2.7.4.8</ecNumber>
    </recommendedName>
    <alternativeName>
        <fullName evidence="11 13">GMP kinase</fullName>
    </alternativeName>
</protein>
<evidence type="ECO:0000256" key="11">
    <source>
        <dbReference type="ARBA" id="ARBA00030128"/>
    </source>
</evidence>
<evidence type="ECO:0000256" key="4">
    <source>
        <dbReference type="ARBA" id="ARBA00012961"/>
    </source>
</evidence>
<dbReference type="PROSITE" id="PS00856">
    <property type="entry name" value="GUANYLATE_KINASE_1"/>
    <property type="match status" value="1"/>
</dbReference>
<evidence type="ECO:0000256" key="13">
    <source>
        <dbReference type="HAMAP-Rule" id="MF_00328"/>
    </source>
</evidence>
<dbReference type="InterPro" id="IPR027417">
    <property type="entry name" value="P-loop_NTPase"/>
</dbReference>
<sequence length="186" mass="21108">MSENQGKLFVITGPSGVGKGTLVRSLLKAHPDLFISISATTRQPRKGEKNGKDYYFLTVEEFESMIEEENLLEWAQYAGNYYGTPKQPVVEQIAQGKTVILEIELLGARQVKENFADSELIFILPPSEEELEKRLRGRGSDSEEAIKKRLARAKEEIVAQDEFNYKIVNDQLERAIAQLEEIIFIT</sequence>
<evidence type="ECO:0000256" key="9">
    <source>
        <dbReference type="ARBA" id="ARBA00022777"/>
    </source>
</evidence>
<evidence type="ECO:0000256" key="12">
    <source>
        <dbReference type="ARBA" id="ARBA00048594"/>
    </source>
</evidence>
<dbReference type="SMART" id="SM00072">
    <property type="entry name" value="GuKc"/>
    <property type="match status" value="1"/>
</dbReference>
<dbReference type="AlphaFoldDB" id="K9YJ96"/>
<gene>
    <name evidence="13" type="primary">gmk</name>
    <name evidence="15" type="ordered locus">Cyast_0962</name>
</gene>
<accession>K9YJ96</accession>
<name>K9YJ96_CYASC</name>
<evidence type="ECO:0000256" key="6">
    <source>
        <dbReference type="ARBA" id="ARBA00022490"/>
    </source>
</evidence>
<comment type="similarity">
    <text evidence="3 13">Belongs to the guanylate kinase family.</text>
</comment>
<dbReference type="InterPro" id="IPR020590">
    <property type="entry name" value="Guanylate_kinase_CS"/>
</dbReference>
<dbReference type="EMBL" id="CP003940">
    <property type="protein sequence ID" value="AFZ46934.1"/>
    <property type="molecule type" value="Genomic_DNA"/>
</dbReference>
<dbReference type="Gene3D" id="3.30.63.10">
    <property type="entry name" value="Guanylate Kinase phosphate binding domain"/>
    <property type="match status" value="1"/>
</dbReference>
<dbReference type="PANTHER" id="PTHR23117">
    <property type="entry name" value="GUANYLATE KINASE-RELATED"/>
    <property type="match status" value="1"/>
</dbReference>
<keyword evidence="7 13" id="KW-0808">Transferase</keyword>
<comment type="function">
    <text evidence="1 13">Essential for recycling GMP and indirectly, cGMP.</text>
</comment>
<evidence type="ECO:0000256" key="7">
    <source>
        <dbReference type="ARBA" id="ARBA00022679"/>
    </source>
</evidence>
<dbReference type="GO" id="GO:0005829">
    <property type="term" value="C:cytosol"/>
    <property type="evidence" value="ECO:0007669"/>
    <property type="project" value="TreeGrafter"/>
</dbReference>
<dbReference type="PANTHER" id="PTHR23117:SF13">
    <property type="entry name" value="GUANYLATE KINASE"/>
    <property type="match status" value="1"/>
</dbReference>
<evidence type="ECO:0000259" key="14">
    <source>
        <dbReference type="PROSITE" id="PS50052"/>
    </source>
</evidence>
<dbReference type="FunFam" id="3.30.63.10:FF:000005">
    <property type="entry name" value="Guanylate kinase"/>
    <property type="match status" value="1"/>
</dbReference>
<evidence type="ECO:0000256" key="1">
    <source>
        <dbReference type="ARBA" id="ARBA00003531"/>
    </source>
</evidence>
<dbReference type="PATRIC" id="fig|292563.3.peg.1010"/>
<dbReference type="HAMAP" id="MF_00328">
    <property type="entry name" value="Guanylate_kinase"/>
    <property type="match status" value="1"/>
</dbReference>
<dbReference type="KEGG" id="csn:Cyast_0962"/>
<dbReference type="PROSITE" id="PS50052">
    <property type="entry name" value="GUANYLATE_KINASE_2"/>
    <property type="match status" value="1"/>
</dbReference>
<keyword evidence="9 13" id="KW-0418">Kinase</keyword>
<evidence type="ECO:0000313" key="16">
    <source>
        <dbReference type="Proteomes" id="UP000010483"/>
    </source>
</evidence>
<dbReference type="Pfam" id="PF00625">
    <property type="entry name" value="Guanylate_kin"/>
    <property type="match status" value="1"/>
</dbReference>
<dbReference type="InterPro" id="IPR017665">
    <property type="entry name" value="Guanylate_kinase"/>
</dbReference>
<dbReference type="InterPro" id="IPR008144">
    <property type="entry name" value="Guanylate_kin-like_dom"/>
</dbReference>
<dbReference type="EC" id="2.7.4.8" evidence="4 13"/>
<dbReference type="CDD" id="cd00071">
    <property type="entry name" value="GMPK"/>
    <property type="match status" value="1"/>
</dbReference>